<dbReference type="EMBL" id="JBHSBL010000017">
    <property type="protein sequence ID" value="MFC4066905.1"/>
    <property type="molecule type" value="Genomic_DNA"/>
</dbReference>
<dbReference type="Proteomes" id="UP001595867">
    <property type="component" value="Unassembled WGS sequence"/>
</dbReference>
<sequence>MPAPPQDPKAEEPTPPQDPKAEEPTPPQDPKAEKPVSPQRVTAEEPVSPQVGTAAPLRVVEAAPDHRRFDSVGEQLLAEPARTPEILAQALVQALGPRARDWTDHLRATYPTASREALARLAVHRFTRSAGLRGSVGALAGPYAPIALGAATVITHAELVLHLAAIYGRDPADPQRAADLLRLASPGAGPVVGWAALSLASPAVRLLTGFLSARTTTEMVAVRARRFYTESQVSQESGSS</sequence>
<evidence type="ECO:0000313" key="2">
    <source>
        <dbReference type="EMBL" id="MFC4066905.1"/>
    </source>
</evidence>
<keyword evidence="3" id="KW-1185">Reference proteome</keyword>
<gene>
    <name evidence="2" type="ORF">ACFO0C_18360</name>
</gene>
<organism evidence="2 3">
    <name type="scientific">Actinoplanes subglobosus</name>
    <dbReference type="NCBI Taxonomy" id="1547892"/>
    <lineage>
        <taxon>Bacteria</taxon>
        <taxon>Bacillati</taxon>
        <taxon>Actinomycetota</taxon>
        <taxon>Actinomycetes</taxon>
        <taxon>Micromonosporales</taxon>
        <taxon>Micromonosporaceae</taxon>
        <taxon>Actinoplanes</taxon>
    </lineage>
</organism>
<name>A0ABV8IST4_9ACTN</name>
<accession>A0ABV8IST4</accession>
<feature type="compositionally biased region" description="Pro residues" evidence="1">
    <location>
        <begin position="1"/>
        <end position="29"/>
    </location>
</feature>
<comment type="caution">
    <text evidence="2">The sequence shown here is derived from an EMBL/GenBank/DDBJ whole genome shotgun (WGS) entry which is preliminary data.</text>
</comment>
<proteinExistence type="predicted"/>
<feature type="region of interest" description="Disordered" evidence="1">
    <location>
        <begin position="1"/>
        <end position="55"/>
    </location>
</feature>
<evidence type="ECO:0000256" key="1">
    <source>
        <dbReference type="SAM" id="MobiDB-lite"/>
    </source>
</evidence>
<reference evidence="3" key="1">
    <citation type="journal article" date="2019" name="Int. J. Syst. Evol. Microbiol.">
        <title>The Global Catalogue of Microorganisms (GCM) 10K type strain sequencing project: providing services to taxonomists for standard genome sequencing and annotation.</title>
        <authorList>
            <consortium name="The Broad Institute Genomics Platform"/>
            <consortium name="The Broad Institute Genome Sequencing Center for Infectious Disease"/>
            <person name="Wu L."/>
            <person name="Ma J."/>
        </authorList>
    </citation>
    <scope>NUCLEOTIDE SEQUENCE [LARGE SCALE GENOMIC DNA]</scope>
    <source>
        <strain evidence="3">TBRC 5832</strain>
    </source>
</reference>
<protein>
    <submittedName>
        <fullName evidence="2">Uncharacterized protein</fullName>
    </submittedName>
</protein>
<evidence type="ECO:0000313" key="3">
    <source>
        <dbReference type="Proteomes" id="UP001595867"/>
    </source>
</evidence>